<evidence type="ECO:0000256" key="1">
    <source>
        <dbReference type="SAM" id="Phobius"/>
    </source>
</evidence>
<dbReference type="AlphaFoldDB" id="A0A0E9U270"/>
<reference evidence="2" key="1">
    <citation type="submission" date="2014-11" db="EMBL/GenBank/DDBJ databases">
        <authorList>
            <person name="Amaro Gonzalez C."/>
        </authorList>
    </citation>
    <scope>NUCLEOTIDE SEQUENCE</scope>
</reference>
<name>A0A0E9U270_ANGAN</name>
<keyword evidence="1" id="KW-0812">Transmembrane</keyword>
<keyword evidence="1" id="KW-1133">Transmembrane helix</keyword>
<protein>
    <submittedName>
        <fullName evidence="2">Uncharacterized protein</fullName>
    </submittedName>
</protein>
<dbReference type="EMBL" id="GBXM01048568">
    <property type="protein sequence ID" value="JAH60009.1"/>
    <property type="molecule type" value="Transcribed_RNA"/>
</dbReference>
<accession>A0A0E9U270</accession>
<keyword evidence="1" id="KW-0472">Membrane</keyword>
<feature type="transmembrane region" description="Helical" evidence="1">
    <location>
        <begin position="21"/>
        <end position="43"/>
    </location>
</feature>
<organism evidence="2">
    <name type="scientific">Anguilla anguilla</name>
    <name type="common">European freshwater eel</name>
    <name type="synonym">Muraena anguilla</name>
    <dbReference type="NCBI Taxonomy" id="7936"/>
    <lineage>
        <taxon>Eukaryota</taxon>
        <taxon>Metazoa</taxon>
        <taxon>Chordata</taxon>
        <taxon>Craniata</taxon>
        <taxon>Vertebrata</taxon>
        <taxon>Euteleostomi</taxon>
        <taxon>Actinopterygii</taxon>
        <taxon>Neopterygii</taxon>
        <taxon>Teleostei</taxon>
        <taxon>Anguilliformes</taxon>
        <taxon>Anguillidae</taxon>
        <taxon>Anguilla</taxon>
    </lineage>
</organism>
<reference evidence="2" key="2">
    <citation type="journal article" date="2015" name="Fish Shellfish Immunol.">
        <title>Early steps in the European eel (Anguilla anguilla)-Vibrio vulnificus interaction in the gills: Role of the RtxA13 toxin.</title>
        <authorList>
            <person name="Callol A."/>
            <person name="Pajuelo D."/>
            <person name="Ebbesson L."/>
            <person name="Teles M."/>
            <person name="MacKenzie S."/>
            <person name="Amaro C."/>
        </authorList>
    </citation>
    <scope>NUCLEOTIDE SEQUENCE</scope>
</reference>
<proteinExistence type="predicted"/>
<sequence length="61" mass="6876">MSSEWCRQCVVKHLKNTRKSILVFTSLLGWPTNSAMCLCVSHYHCAARLNLVSLCVCAFNT</sequence>
<evidence type="ECO:0000313" key="2">
    <source>
        <dbReference type="EMBL" id="JAH60009.1"/>
    </source>
</evidence>